<dbReference type="RefSeq" id="WP_393177607.1">
    <property type="nucleotide sequence ID" value="NZ_JBICRM010000070.1"/>
</dbReference>
<gene>
    <name evidence="2" type="ORF">ACFLIM_49040</name>
</gene>
<dbReference type="InterPro" id="IPR037401">
    <property type="entry name" value="SnoaL-like"/>
</dbReference>
<dbReference type="InterPro" id="IPR032710">
    <property type="entry name" value="NTF2-like_dom_sf"/>
</dbReference>
<protein>
    <submittedName>
        <fullName evidence="2">Nuclear transport factor 2 family protein</fullName>
    </submittedName>
</protein>
<accession>A0ABW7AY47</accession>
<name>A0ABW7AY47_9ACTN</name>
<sequence length="142" mass="15841">MAGGKITADNQRNRSIRVAQAFYEALEAKDIDRFATLWTKDAVYRVPATADGSPGQLVGRDAIVSGIGEFFKLFGDTQFEWKIEPMLDPRRVIATWSLDIDLVAGGTYRNRGVAIIQVSGDRIAEFTEYFDTHAFLQTFGND</sequence>
<organism evidence="2 3">
    <name type="scientific">Nonomuraea marmarensis</name>
    <dbReference type="NCBI Taxonomy" id="3351344"/>
    <lineage>
        <taxon>Bacteria</taxon>
        <taxon>Bacillati</taxon>
        <taxon>Actinomycetota</taxon>
        <taxon>Actinomycetes</taxon>
        <taxon>Streptosporangiales</taxon>
        <taxon>Streptosporangiaceae</taxon>
        <taxon>Nonomuraea</taxon>
    </lineage>
</organism>
<reference evidence="2 3" key="1">
    <citation type="submission" date="2024-10" db="EMBL/GenBank/DDBJ databases">
        <authorList>
            <person name="Topkara A.R."/>
            <person name="Saygin H."/>
        </authorList>
    </citation>
    <scope>NUCLEOTIDE SEQUENCE [LARGE SCALE GENOMIC DNA]</scope>
    <source>
        <strain evidence="2 3">M3C6</strain>
    </source>
</reference>
<feature type="domain" description="SnoaL-like" evidence="1">
    <location>
        <begin position="20"/>
        <end position="125"/>
    </location>
</feature>
<dbReference type="Proteomes" id="UP001603978">
    <property type="component" value="Unassembled WGS sequence"/>
</dbReference>
<evidence type="ECO:0000313" key="2">
    <source>
        <dbReference type="EMBL" id="MFG1711127.1"/>
    </source>
</evidence>
<comment type="caution">
    <text evidence="2">The sequence shown here is derived from an EMBL/GenBank/DDBJ whole genome shotgun (WGS) entry which is preliminary data.</text>
</comment>
<dbReference type="Gene3D" id="3.10.450.50">
    <property type="match status" value="1"/>
</dbReference>
<proteinExistence type="predicted"/>
<evidence type="ECO:0000259" key="1">
    <source>
        <dbReference type="Pfam" id="PF12680"/>
    </source>
</evidence>
<dbReference type="SUPFAM" id="SSF54427">
    <property type="entry name" value="NTF2-like"/>
    <property type="match status" value="1"/>
</dbReference>
<evidence type="ECO:0000313" key="3">
    <source>
        <dbReference type="Proteomes" id="UP001603978"/>
    </source>
</evidence>
<dbReference type="Pfam" id="PF12680">
    <property type="entry name" value="SnoaL_2"/>
    <property type="match status" value="1"/>
</dbReference>
<dbReference type="EMBL" id="JBICRM010000070">
    <property type="protein sequence ID" value="MFG1711127.1"/>
    <property type="molecule type" value="Genomic_DNA"/>
</dbReference>
<keyword evidence="3" id="KW-1185">Reference proteome</keyword>